<comment type="similarity">
    <text evidence="2 6">Belongs to the fungal hydrophobin family.</text>
</comment>
<gene>
    <name evidence="7" type="ORF">CONPUDRAFT_62577</name>
</gene>
<dbReference type="AlphaFoldDB" id="A0A5M3MEK9"/>
<evidence type="ECO:0000313" key="7">
    <source>
        <dbReference type="EMBL" id="EIW77446.1"/>
    </source>
</evidence>
<dbReference type="KEGG" id="cput:CONPUDRAFT_62577"/>
<evidence type="ECO:0000256" key="5">
    <source>
        <dbReference type="ARBA" id="ARBA00023157"/>
    </source>
</evidence>
<accession>A0A5M3MEK9</accession>
<evidence type="ECO:0000256" key="2">
    <source>
        <dbReference type="ARBA" id="ARBA00010446"/>
    </source>
</evidence>
<dbReference type="SMART" id="SM00075">
    <property type="entry name" value="HYDRO"/>
    <property type="match status" value="1"/>
</dbReference>
<dbReference type="EMBL" id="JH711584">
    <property type="protein sequence ID" value="EIW77446.1"/>
    <property type="molecule type" value="Genomic_DNA"/>
</dbReference>
<evidence type="ECO:0000256" key="6">
    <source>
        <dbReference type="RuleBase" id="RU365009"/>
    </source>
</evidence>
<keyword evidence="8" id="KW-1185">Reference proteome</keyword>
<evidence type="ECO:0000256" key="4">
    <source>
        <dbReference type="ARBA" id="ARBA00022525"/>
    </source>
</evidence>
<evidence type="ECO:0000256" key="3">
    <source>
        <dbReference type="ARBA" id="ARBA00022512"/>
    </source>
</evidence>
<organism evidence="7 8">
    <name type="scientific">Coniophora puteana (strain RWD-64-598)</name>
    <name type="common">Brown rot fungus</name>
    <dbReference type="NCBI Taxonomy" id="741705"/>
    <lineage>
        <taxon>Eukaryota</taxon>
        <taxon>Fungi</taxon>
        <taxon>Dikarya</taxon>
        <taxon>Basidiomycota</taxon>
        <taxon>Agaricomycotina</taxon>
        <taxon>Agaricomycetes</taxon>
        <taxon>Agaricomycetidae</taxon>
        <taxon>Boletales</taxon>
        <taxon>Coniophorineae</taxon>
        <taxon>Coniophoraceae</taxon>
        <taxon>Coniophora</taxon>
    </lineage>
</organism>
<evidence type="ECO:0000256" key="1">
    <source>
        <dbReference type="ARBA" id="ARBA00004191"/>
    </source>
</evidence>
<dbReference type="RefSeq" id="XP_007772382.1">
    <property type="nucleotide sequence ID" value="XM_007774192.1"/>
</dbReference>
<dbReference type="CDD" id="cd23507">
    <property type="entry name" value="hydrophobin_I"/>
    <property type="match status" value="1"/>
</dbReference>
<evidence type="ECO:0000313" key="8">
    <source>
        <dbReference type="Proteomes" id="UP000053558"/>
    </source>
</evidence>
<dbReference type="GO" id="GO:0005199">
    <property type="term" value="F:structural constituent of cell wall"/>
    <property type="evidence" value="ECO:0007669"/>
    <property type="project" value="InterPro"/>
</dbReference>
<dbReference type="Proteomes" id="UP000053558">
    <property type="component" value="Unassembled WGS sequence"/>
</dbReference>
<comment type="subcellular location">
    <subcellularLocation>
        <location evidence="1 6">Secreted</location>
        <location evidence="1 6">Cell wall</location>
    </subcellularLocation>
</comment>
<dbReference type="GO" id="GO:0009277">
    <property type="term" value="C:fungal-type cell wall"/>
    <property type="evidence" value="ECO:0007669"/>
    <property type="project" value="InterPro"/>
</dbReference>
<dbReference type="Pfam" id="PF01185">
    <property type="entry name" value="Hydrophobin"/>
    <property type="match status" value="1"/>
</dbReference>
<sequence length="108" mass="10737">MFTSVLAVLPLAVLAVATPARLDVRGQCNTGSVKCCNTTTDTANDALSGLLGITGILEGITGQVGLGCSPLSVIGSGGGQCNQKPVCCTGNTFKGLVNLGCSPINLNL</sequence>
<dbReference type="InterPro" id="IPR001338">
    <property type="entry name" value="Class_I_Hydrophobin"/>
</dbReference>
<dbReference type="GeneID" id="19208243"/>
<keyword evidence="5 6" id="KW-1015">Disulfide bond</keyword>
<feature type="chain" id="PRO_5024474052" description="Hydrophobin" evidence="6">
    <location>
        <begin position="18"/>
        <end position="108"/>
    </location>
</feature>
<comment type="caution">
    <text evidence="7">The sequence shown here is derived from an EMBL/GenBank/DDBJ whole genome shotgun (WGS) entry which is preliminary data.</text>
</comment>
<keyword evidence="3 6" id="KW-0134">Cell wall</keyword>
<name>A0A5M3MEK9_CONPW</name>
<dbReference type="OrthoDB" id="4225815at2759"/>
<feature type="signal peptide" evidence="6">
    <location>
        <begin position="1"/>
        <end position="17"/>
    </location>
</feature>
<proteinExistence type="inferred from homology"/>
<reference evidence="8" key="1">
    <citation type="journal article" date="2012" name="Science">
        <title>The Paleozoic origin of enzymatic lignin decomposition reconstructed from 31 fungal genomes.</title>
        <authorList>
            <person name="Floudas D."/>
            <person name="Binder M."/>
            <person name="Riley R."/>
            <person name="Barry K."/>
            <person name="Blanchette R.A."/>
            <person name="Henrissat B."/>
            <person name="Martinez A.T."/>
            <person name="Otillar R."/>
            <person name="Spatafora J.W."/>
            <person name="Yadav J.S."/>
            <person name="Aerts A."/>
            <person name="Benoit I."/>
            <person name="Boyd A."/>
            <person name="Carlson A."/>
            <person name="Copeland A."/>
            <person name="Coutinho P.M."/>
            <person name="de Vries R.P."/>
            <person name="Ferreira P."/>
            <person name="Findley K."/>
            <person name="Foster B."/>
            <person name="Gaskell J."/>
            <person name="Glotzer D."/>
            <person name="Gorecki P."/>
            <person name="Heitman J."/>
            <person name="Hesse C."/>
            <person name="Hori C."/>
            <person name="Igarashi K."/>
            <person name="Jurgens J.A."/>
            <person name="Kallen N."/>
            <person name="Kersten P."/>
            <person name="Kohler A."/>
            <person name="Kuees U."/>
            <person name="Kumar T.K.A."/>
            <person name="Kuo A."/>
            <person name="LaButti K."/>
            <person name="Larrondo L.F."/>
            <person name="Lindquist E."/>
            <person name="Ling A."/>
            <person name="Lombard V."/>
            <person name="Lucas S."/>
            <person name="Lundell T."/>
            <person name="Martin R."/>
            <person name="McLaughlin D.J."/>
            <person name="Morgenstern I."/>
            <person name="Morin E."/>
            <person name="Murat C."/>
            <person name="Nagy L.G."/>
            <person name="Nolan M."/>
            <person name="Ohm R.A."/>
            <person name="Patyshakuliyeva A."/>
            <person name="Rokas A."/>
            <person name="Ruiz-Duenas F.J."/>
            <person name="Sabat G."/>
            <person name="Salamov A."/>
            <person name="Samejima M."/>
            <person name="Schmutz J."/>
            <person name="Slot J.C."/>
            <person name="St John F."/>
            <person name="Stenlid J."/>
            <person name="Sun H."/>
            <person name="Sun S."/>
            <person name="Syed K."/>
            <person name="Tsang A."/>
            <person name="Wiebenga A."/>
            <person name="Young D."/>
            <person name="Pisabarro A."/>
            <person name="Eastwood D.C."/>
            <person name="Martin F."/>
            <person name="Cullen D."/>
            <person name="Grigoriev I.V."/>
            <person name="Hibbett D.S."/>
        </authorList>
    </citation>
    <scope>NUCLEOTIDE SEQUENCE [LARGE SCALE GENOMIC DNA]</scope>
    <source>
        <strain evidence="8">RWD-64-598 SS2</strain>
    </source>
</reference>
<dbReference type="OMA" id="CCANNNV"/>
<keyword evidence="4 6" id="KW-0964">Secreted</keyword>
<protein>
    <recommendedName>
        <fullName evidence="6">Hydrophobin</fullName>
    </recommendedName>
</protein>
<keyword evidence="6" id="KW-0732">Signal</keyword>